<gene>
    <name evidence="1" type="ORF">CEXT_247461</name>
</gene>
<dbReference type="AlphaFoldDB" id="A0AAV4XXF7"/>
<comment type="caution">
    <text evidence="1">The sequence shown here is derived from an EMBL/GenBank/DDBJ whole genome shotgun (WGS) entry which is preliminary data.</text>
</comment>
<proteinExistence type="predicted"/>
<protein>
    <submittedName>
        <fullName evidence="1">Uncharacterized protein</fullName>
    </submittedName>
</protein>
<dbReference type="EMBL" id="BPLR01000937">
    <property type="protein sequence ID" value="GIY98569.1"/>
    <property type="molecule type" value="Genomic_DNA"/>
</dbReference>
<evidence type="ECO:0000313" key="2">
    <source>
        <dbReference type="Proteomes" id="UP001054945"/>
    </source>
</evidence>
<organism evidence="1 2">
    <name type="scientific">Caerostris extrusa</name>
    <name type="common">Bark spider</name>
    <name type="synonym">Caerostris bankana</name>
    <dbReference type="NCBI Taxonomy" id="172846"/>
    <lineage>
        <taxon>Eukaryota</taxon>
        <taxon>Metazoa</taxon>
        <taxon>Ecdysozoa</taxon>
        <taxon>Arthropoda</taxon>
        <taxon>Chelicerata</taxon>
        <taxon>Arachnida</taxon>
        <taxon>Araneae</taxon>
        <taxon>Araneomorphae</taxon>
        <taxon>Entelegynae</taxon>
        <taxon>Araneoidea</taxon>
        <taxon>Araneidae</taxon>
        <taxon>Caerostris</taxon>
    </lineage>
</organism>
<keyword evidence="2" id="KW-1185">Reference proteome</keyword>
<reference evidence="1 2" key="1">
    <citation type="submission" date="2021-06" db="EMBL/GenBank/DDBJ databases">
        <title>Caerostris extrusa draft genome.</title>
        <authorList>
            <person name="Kono N."/>
            <person name="Arakawa K."/>
        </authorList>
    </citation>
    <scope>NUCLEOTIDE SEQUENCE [LARGE SCALE GENOMIC DNA]</scope>
</reference>
<sequence>MQNDNRLSAKMQMQLAPCICVEEGIDSAISPLFELRFCKANGSGGLSCFWILFGLSWLQIEFIDFGKPKT</sequence>
<dbReference type="Proteomes" id="UP001054945">
    <property type="component" value="Unassembled WGS sequence"/>
</dbReference>
<evidence type="ECO:0000313" key="1">
    <source>
        <dbReference type="EMBL" id="GIY98569.1"/>
    </source>
</evidence>
<accession>A0AAV4XXF7</accession>
<name>A0AAV4XXF7_CAEEX</name>